<dbReference type="AlphaFoldDB" id="A0A2T0B884"/>
<evidence type="ECO:0000313" key="1">
    <source>
        <dbReference type="EMBL" id="PRR80033.1"/>
    </source>
</evidence>
<proteinExistence type="predicted"/>
<accession>A0A2T0B884</accession>
<dbReference type="InterPro" id="IPR011856">
    <property type="entry name" value="tRNA_endonuc-like_dom_sf"/>
</dbReference>
<dbReference type="InterPro" id="IPR015947">
    <property type="entry name" value="PUA-like_sf"/>
</dbReference>
<dbReference type="GO" id="GO:0003676">
    <property type="term" value="F:nucleic acid binding"/>
    <property type="evidence" value="ECO:0007669"/>
    <property type="project" value="InterPro"/>
</dbReference>
<dbReference type="SUPFAM" id="SSF88697">
    <property type="entry name" value="PUA domain-like"/>
    <property type="match status" value="1"/>
</dbReference>
<organism evidence="1 2">
    <name type="scientific">Clostridium luticellarii</name>
    <dbReference type="NCBI Taxonomy" id="1691940"/>
    <lineage>
        <taxon>Bacteria</taxon>
        <taxon>Bacillati</taxon>
        <taxon>Bacillota</taxon>
        <taxon>Clostridia</taxon>
        <taxon>Eubacteriales</taxon>
        <taxon>Clostridiaceae</taxon>
        <taxon>Clostridium</taxon>
    </lineage>
</organism>
<name>A0A2T0B884_9CLOT</name>
<protein>
    <submittedName>
        <fullName evidence="1">Uncharacterized protein</fullName>
    </submittedName>
</protein>
<evidence type="ECO:0000313" key="2">
    <source>
        <dbReference type="Proteomes" id="UP000237798"/>
    </source>
</evidence>
<gene>
    <name evidence="1" type="ORF">CLLU_33750</name>
</gene>
<dbReference type="Proteomes" id="UP000237798">
    <property type="component" value="Unassembled WGS sequence"/>
</dbReference>
<dbReference type="Gene3D" id="3.40.1350.10">
    <property type="match status" value="1"/>
</dbReference>
<dbReference type="OrthoDB" id="6659686at2"/>
<comment type="caution">
    <text evidence="1">The sequence shown here is derived from an EMBL/GenBank/DDBJ whole genome shotgun (WGS) entry which is preliminary data.</text>
</comment>
<reference evidence="1 2" key="1">
    <citation type="submission" date="2018-03" db="EMBL/GenBank/DDBJ databases">
        <title>Genome sequence of Clostridium luticellarii DSM 29923.</title>
        <authorList>
            <person name="Poehlein A."/>
            <person name="Daniel R."/>
        </authorList>
    </citation>
    <scope>NUCLEOTIDE SEQUENCE [LARGE SCALE GENOMIC DNA]</scope>
    <source>
        <strain evidence="1 2">DSM 29923</strain>
    </source>
</reference>
<sequence length="335" mass="39625">MLYRLNTKTKDYTKVNRVTLDSFGWKELDLQKLLSSHIQDFISSNELMTIFNERPRQEEPDILALDKNGDLYIFELKRWGSHQENLLQVLRYGQLYGSSNYDELNEMFKKYYGNDDPKAELYEIHKQYFDLSDSSRLSKEEFNRKQHFLVVTNGLDQKTVEAIVYWKKNGLNIDAIVYWVFEVNGDHFIEFNMYSPIEGYLEYESSTYVLNTNYSNNQHHTEDMLKEHKAAAYYPGWREKIEKLQKGDTVFLYKNGTGIIAYGAASGKLEMQDCDGHHNYEYYMKLDKFKKLKMPFAASEMKAAANQGFNFRQTMFSISEESRDLLIKEIKEKYL</sequence>
<dbReference type="RefSeq" id="WP_106010918.1">
    <property type="nucleotide sequence ID" value="NZ_PVXP01000090.1"/>
</dbReference>
<keyword evidence="2" id="KW-1185">Reference proteome</keyword>
<dbReference type="EMBL" id="PVXP01000090">
    <property type="protein sequence ID" value="PRR80033.1"/>
    <property type="molecule type" value="Genomic_DNA"/>
</dbReference>